<dbReference type="Proteomes" id="UP001169823">
    <property type="component" value="Unassembled WGS sequence"/>
</dbReference>
<evidence type="ECO:0000313" key="1">
    <source>
        <dbReference type="EMBL" id="MDO6458811.1"/>
    </source>
</evidence>
<dbReference type="Pfam" id="PF19456">
    <property type="entry name" value="MobI"/>
    <property type="match status" value="1"/>
</dbReference>
<sequence length="159" mass="18802">MSEHETRKKYITFEDLAYGYEDYLKRNFIHIESVLIEHAETLHGQAIDHLSIYRSRDLPAVNLGIVLRIRNDTLGPRIDWVRFKGKSRVRDGLRFTPTEPIKARGKYQYNSNIFQKFPDDIRVPLIKIEQQLAVIRFRTARLAALRDLCRQKSTYLPKE</sequence>
<proteinExistence type="predicted"/>
<evidence type="ECO:0000313" key="2">
    <source>
        <dbReference type="Proteomes" id="UP001169823"/>
    </source>
</evidence>
<name>A0AAW7XWY3_9RHOB</name>
<dbReference type="InterPro" id="IPR045809">
    <property type="entry name" value="MobI"/>
</dbReference>
<accession>A0AAW7XWY3</accession>
<dbReference type="EMBL" id="JAUOPJ010000020">
    <property type="protein sequence ID" value="MDO6458811.1"/>
    <property type="molecule type" value="Genomic_DNA"/>
</dbReference>
<gene>
    <name evidence="1" type="primary">mobI</name>
    <name evidence="1" type="ORF">Q4494_17145</name>
</gene>
<dbReference type="RefSeq" id="WP_303485060.1">
    <property type="nucleotide sequence ID" value="NZ_JAUOPJ010000020.1"/>
</dbReference>
<protein>
    <submittedName>
        <fullName evidence="1">Conjugative transfer protein MobI(A/C)</fullName>
    </submittedName>
</protein>
<reference evidence="1" key="1">
    <citation type="submission" date="2023-07" db="EMBL/GenBank/DDBJ databases">
        <title>Genome content predicts the carbon catabolic preferences of heterotrophic bacteria.</title>
        <authorList>
            <person name="Gralka M."/>
        </authorList>
    </citation>
    <scope>NUCLEOTIDE SEQUENCE</scope>
    <source>
        <strain evidence="1">I2M02</strain>
    </source>
</reference>
<organism evidence="1 2">
    <name type="scientific">Celeribacter halophilus</name>
    <dbReference type="NCBI Taxonomy" id="576117"/>
    <lineage>
        <taxon>Bacteria</taxon>
        <taxon>Pseudomonadati</taxon>
        <taxon>Pseudomonadota</taxon>
        <taxon>Alphaproteobacteria</taxon>
        <taxon>Rhodobacterales</taxon>
        <taxon>Roseobacteraceae</taxon>
        <taxon>Celeribacter</taxon>
    </lineage>
</organism>
<dbReference type="AlphaFoldDB" id="A0AAW7XWY3"/>
<comment type="caution">
    <text evidence="1">The sequence shown here is derived from an EMBL/GenBank/DDBJ whole genome shotgun (WGS) entry which is preliminary data.</text>
</comment>